<evidence type="ECO:0000313" key="1">
    <source>
        <dbReference type="EMBL" id="KAF5819740.1"/>
    </source>
</evidence>
<dbReference type="EMBL" id="MNCJ02000317">
    <property type="protein sequence ID" value="KAF5819740.1"/>
    <property type="molecule type" value="Genomic_DNA"/>
</dbReference>
<evidence type="ECO:0000313" key="3">
    <source>
        <dbReference type="Proteomes" id="UP000215914"/>
    </source>
</evidence>
<reference evidence="1 3" key="1">
    <citation type="journal article" date="2017" name="Nature">
        <title>The sunflower genome provides insights into oil metabolism, flowering and Asterid evolution.</title>
        <authorList>
            <person name="Badouin H."/>
            <person name="Gouzy J."/>
            <person name="Grassa C.J."/>
            <person name="Murat F."/>
            <person name="Staton S.E."/>
            <person name="Cottret L."/>
            <person name="Lelandais-Briere C."/>
            <person name="Owens G.L."/>
            <person name="Carrere S."/>
            <person name="Mayjonade B."/>
            <person name="Legrand L."/>
            <person name="Gill N."/>
            <person name="Kane N.C."/>
            <person name="Bowers J.E."/>
            <person name="Hubner S."/>
            <person name="Bellec A."/>
            <person name="Berard A."/>
            <person name="Berges H."/>
            <person name="Blanchet N."/>
            <person name="Boniface M.C."/>
            <person name="Brunel D."/>
            <person name="Catrice O."/>
            <person name="Chaidir N."/>
            <person name="Claudel C."/>
            <person name="Donnadieu C."/>
            <person name="Faraut T."/>
            <person name="Fievet G."/>
            <person name="Helmstetter N."/>
            <person name="King M."/>
            <person name="Knapp S.J."/>
            <person name="Lai Z."/>
            <person name="Le Paslier M.C."/>
            <person name="Lippi Y."/>
            <person name="Lorenzon L."/>
            <person name="Mandel J.R."/>
            <person name="Marage G."/>
            <person name="Marchand G."/>
            <person name="Marquand E."/>
            <person name="Bret-Mestries E."/>
            <person name="Morien E."/>
            <person name="Nambeesan S."/>
            <person name="Nguyen T."/>
            <person name="Pegot-Espagnet P."/>
            <person name="Pouilly N."/>
            <person name="Raftis F."/>
            <person name="Sallet E."/>
            <person name="Schiex T."/>
            <person name="Thomas J."/>
            <person name="Vandecasteele C."/>
            <person name="Vares D."/>
            <person name="Vear F."/>
            <person name="Vautrin S."/>
            <person name="Crespi M."/>
            <person name="Mangin B."/>
            <person name="Burke J.M."/>
            <person name="Salse J."/>
            <person name="Munos S."/>
            <person name="Vincourt P."/>
            <person name="Rieseberg L.H."/>
            <person name="Langlade N.B."/>
        </authorList>
    </citation>
    <scope>NUCLEOTIDE SEQUENCE [LARGE SCALE GENOMIC DNA]</scope>
    <source>
        <strain evidence="3">cv. SF193</strain>
        <tissue evidence="1">Leaves</tissue>
    </source>
</reference>
<protein>
    <recommendedName>
        <fullName evidence="4">DUF868 family protein</fullName>
    </recommendedName>
</protein>
<keyword evidence="3" id="KW-1185">Reference proteome</keyword>
<gene>
    <name evidence="2" type="ORF">HannXRQ_Chr02g0054911</name>
    <name evidence="1" type="ORF">HanXRQr2_Chr02g0080961</name>
</gene>
<evidence type="ECO:0008006" key="4">
    <source>
        <dbReference type="Google" id="ProtNLM"/>
    </source>
</evidence>
<organism evidence="2 3">
    <name type="scientific">Helianthus annuus</name>
    <name type="common">Common sunflower</name>
    <dbReference type="NCBI Taxonomy" id="4232"/>
    <lineage>
        <taxon>Eukaryota</taxon>
        <taxon>Viridiplantae</taxon>
        <taxon>Streptophyta</taxon>
        <taxon>Embryophyta</taxon>
        <taxon>Tracheophyta</taxon>
        <taxon>Spermatophyta</taxon>
        <taxon>Magnoliopsida</taxon>
        <taxon>eudicotyledons</taxon>
        <taxon>Gunneridae</taxon>
        <taxon>Pentapetalae</taxon>
        <taxon>asterids</taxon>
        <taxon>campanulids</taxon>
        <taxon>Asterales</taxon>
        <taxon>Asteraceae</taxon>
        <taxon>Asteroideae</taxon>
        <taxon>Heliantheae alliance</taxon>
        <taxon>Heliantheae</taxon>
        <taxon>Helianthus</taxon>
    </lineage>
</organism>
<proteinExistence type="predicted"/>
<accession>A0A251VJJ6</accession>
<dbReference type="PANTHER" id="PTHR31972:SF60">
    <property type="entry name" value="DUF868 FAMILY PROTEIN"/>
    <property type="match status" value="1"/>
</dbReference>
<dbReference type="OMA" id="MFRTRSS"/>
<dbReference type="Gramene" id="mRNA:HanXRQr2_Chr02g0080961">
    <property type="protein sequence ID" value="CDS:HanXRQr2_Chr02g0080961.1"/>
    <property type="gene ID" value="HanXRQr2_Chr02g0080961"/>
</dbReference>
<dbReference type="InterPro" id="IPR008586">
    <property type="entry name" value="DUF868_pln"/>
</dbReference>
<sequence length="325" mass="36077">MMGLISCYSELAVQVSEKSSCSSYKNVSNSVNSNSVNSNSVSPNLTPSIQTAVTNVYKTTLSTGDRHVITVTWCRNSTVHGLHINSGNDPTTGFRLNTSTRLFRKKKGNKMFEINNSKFEVFYDLSTAVYGAGAGAEPVEGYYVVVIVDSELVLFLGDMSEEAAVKKVKINKQIVNSDLVSRREHFSGNGFYATKVKFSGAGSWHDVLIRCTGDDDGVKNPSLSVCIDKRVVVRVKRLRWNFRGNQTIFVDGLQVDLMWDVHDWFFSSGSEPGSGSGYGSGCGSGRAVFMFRRRNGLDSRLWLEDEVKRKDEKQEFSLLVYANRS</sequence>
<dbReference type="Pfam" id="PF05910">
    <property type="entry name" value="DUF868"/>
    <property type="match status" value="1"/>
</dbReference>
<dbReference type="OrthoDB" id="678233at2759"/>
<name>A0A251VJJ6_HELAN</name>
<dbReference type="InParanoid" id="A0A251VJJ6"/>
<dbReference type="EMBL" id="CM007891">
    <property type="protein sequence ID" value="OTG35266.1"/>
    <property type="molecule type" value="Genomic_DNA"/>
</dbReference>
<dbReference type="FunCoup" id="A0A251VJJ6">
    <property type="interactions" value="454"/>
</dbReference>
<dbReference type="Proteomes" id="UP000215914">
    <property type="component" value="Chromosome 2"/>
</dbReference>
<evidence type="ECO:0000313" key="2">
    <source>
        <dbReference type="EMBL" id="OTG35266.1"/>
    </source>
</evidence>
<dbReference type="AlphaFoldDB" id="A0A251VJJ6"/>
<reference evidence="1" key="3">
    <citation type="submission" date="2020-06" db="EMBL/GenBank/DDBJ databases">
        <title>Helianthus annuus Genome sequencing and assembly Release 2.</title>
        <authorList>
            <person name="Gouzy J."/>
            <person name="Langlade N."/>
            <person name="Munos S."/>
        </authorList>
    </citation>
    <scope>NUCLEOTIDE SEQUENCE</scope>
    <source>
        <tissue evidence="1">Leaves</tissue>
    </source>
</reference>
<dbReference type="PANTHER" id="PTHR31972">
    <property type="entry name" value="EXPRESSED PROTEIN"/>
    <property type="match status" value="1"/>
</dbReference>
<reference evidence="2" key="2">
    <citation type="submission" date="2017-02" db="EMBL/GenBank/DDBJ databases">
        <title>Sunflower complete genome.</title>
        <authorList>
            <person name="Langlade N."/>
            <person name="Munos S."/>
        </authorList>
    </citation>
    <scope>NUCLEOTIDE SEQUENCE [LARGE SCALE GENOMIC DNA]</scope>
    <source>
        <tissue evidence="2">Leaves</tissue>
    </source>
</reference>